<accession>A0A9P4VVZ4</accession>
<protein>
    <submittedName>
        <fullName evidence="6">Oxidoreductase-like protein</fullName>
    </submittedName>
</protein>
<reference evidence="6" key="1">
    <citation type="journal article" date="2020" name="Stud. Mycol.">
        <title>101 Dothideomycetes genomes: a test case for predicting lifestyles and emergence of pathogens.</title>
        <authorList>
            <person name="Haridas S."/>
            <person name="Albert R."/>
            <person name="Binder M."/>
            <person name="Bloem J."/>
            <person name="Labutti K."/>
            <person name="Salamov A."/>
            <person name="Andreopoulos B."/>
            <person name="Baker S."/>
            <person name="Barry K."/>
            <person name="Bills G."/>
            <person name="Bluhm B."/>
            <person name="Cannon C."/>
            <person name="Castanera R."/>
            <person name="Culley D."/>
            <person name="Daum C."/>
            <person name="Ezra D."/>
            <person name="Gonzalez J."/>
            <person name="Henrissat B."/>
            <person name="Kuo A."/>
            <person name="Liang C."/>
            <person name="Lipzen A."/>
            <person name="Lutzoni F."/>
            <person name="Magnuson J."/>
            <person name="Mondo S."/>
            <person name="Nolan M."/>
            <person name="Ohm R."/>
            <person name="Pangilinan J."/>
            <person name="Park H.-J."/>
            <person name="Ramirez L."/>
            <person name="Alfaro M."/>
            <person name="Sun H."/>
            <person name="Tritt A."/>
            <person name="Yoshinaga Y."/>
            <person name="Zwiers L.-H."/>
            <person name="Turgeon B."/>
            <person name="Goodwin S."/>
            <person name="Spatafora J."/>
            <person name="Crous P."/>
            <person name="Grigoriev I."/>
        </authorList>
    </citation>
    <scope>NUCLEOTIDE SEQUENCE</scope>
    <source>
        <strain evidence="6">CBS 101060</strain>
    </source>
</reference>
<evidence type="ECO:0000256" key="2">
    <source>
        <dbReference type="ARBA" id="ARBA00022857"/>
    </source>
</evidence>
<dbReference type="Pfam" id="PF00106">
    <property type="entry name" value="adh_short"/>
    <property type="match status" value="1"/>
</dbReference>
<dbReference type="SUPFAM" id="SSF51735">
    <property type="entry name" value="NAD(P)-binding Rossmann-fold domains"/>
    <property type="match status" value="1"/>
</dbReference>
<feature type="transmembrane region" description="Helical" evidence="5">
    <location>
        <begin position="20"/>
        <end position="40"/>
    </location>
</feature>
<evidence type="ECO:0000313" key="6">
    <source>
        <dbReference type="EMBL" id="KAF2842189.1"/>
    </source>
</evidence>
<dbReference type="PRINTS" id="PR00081">
    <property type="entry name" value="GDHRDH"/>
</dbReference>
<keyword evidence="7" id="KW-1185">Reference proteome</keyword>
<evidence type="ECO:0000256" key="3">
    <source>
        <dbReference type="ARBA" id="ARBA00023002"/>
    </source>
</evidence>
<dbReference type="PANTHER" id="PTHR24320:SF285">
    <property type="entry name" value="RETINOL DEHYDROGENASE 14"/>
    <property type="match status" value="1"/>
</dbReference>
<evidence type="ECO:0000256" key="1">
    <source>
        <dbReference type="ARBA" id="ARBA00006484"/>
    </source>
</evidence>
<feature type="region of interest" description="Disordered" evidence="4">
    <location>
        <begin position="377"/>
        <end position="419"/>
    </location>
</feature>
<proteinExistence type="inferred from homology"/>
<keyword evidence="5" id="KW-0812">Transmembrane</keyword>
<evidence type="ECO:0000256" key="5">
    <source>
        <dbReference type="SAM" id="Phobius"/>
    </source>
</evidence>
<keyword evidence="5" id="KW-0472">Membrane</keyword>
<feature type="transmembrane region" description="Helical" evidence="5">
    <location>
        <begin position="294"/>
        <end position="316"/>
    </location>
</feature>
<comment type="caution">
    <text evidence="6">The sequence shown here is derived from an EMBL/GenBank/DDBJ whole genome shotgun (WGS) entry which is preliminary data.</text>
</comment>
<keyword evidence="2" id="KW-0521">NADP</keyword>
<evidence type="ECO:0000313" key="7">
    <source>
        <dbReference type="Proteomes" id="UP000799429"/>
    </source>
</evidence>
<dbReference type="AlphaFoldDB" id="A0A9P4VVZ4"/>
<dbReference type="Proteomes" id="UP000799429">
    <property type="component" value="Unassembled WGS sequence"/>
</dbReference>
<dbReference type="EMBL" id="MU006090">
    <property type="protein sequence ID" value="KAF2842189.1"/>
    <property type="molecule type" value="Genomic_DNA"/>
</dbReference>
<dbReference type="PROSITE" id="PS00061">
    <property type="entry name" value="ADH_SHORT"/>
    <property type="match status" value="1"/>
</dbReference>
<dbReference type="InterPro" id="IPR020904">
    <property type="entry name" value="Sc_DH/Rdtase_CS"/>
</dbReference>
<feature type="compositionally biased region" description="Basic and acidic residues" evidence="4">
    <location>
        <begin position="381"/>
        <end position="409"/>
    </location>
</feature>
<feature type="compositionally biased region" description="Low complexity" evidence="4">
    <location>
        <begin position="230"/>
        <end position="241"/>
    </location>
</feature>
<comment type="similarity">
    <text evidence="1">Belongs to the short-chain dehydrogenases/reductases (SDR) family.</text>
</comment>
<feature type="compositionally biased region" description="Basic residues" evidence="4">
    <location>
        <begin position="410"/>
        <end position="419"/>
    </location>
</feature>
<keyword evidence="3" id="KW-0560">Oxidoreductase</keyword>
<dbReference type="InterPro" id="IPR036291">
    <property type="entry name" value="NAD(P)-bd_dom_sf"/>
</dbReference>
<keyword evidence="5" id="KW-1133">Transmembrane helix</keyword>
<dbReference type="Gene3D" id="3.40.50.720">
    <property type="entry name" value="NAD(P)-binding Rossmann-like Domain"/>
    <property type="match status" value="1"/>
</dbReference>
<dbReference type="GO" id="GO:0016491">
    <property type="term" value="F:oxidoreductase activity"/>
    <property type="evidence" value="ECO:0007669"/>
    <property type="project" value="UniProtKB-KW"/>
</dbReference>
<gene>
    <name evidence="6" type="ORF">M501DRAFT_988446</name>
</gene>
<feature type="region of interest" description="Disordered" evidence="4">
    <location>
        <begin position="208"/>
        <end position="241"/>
    </location>
</feature>
<name>A0A9P4VVZ4_9PEZI</name>
<dbReference type="PANTHER" id="PTHR24320">
    <property type="entry name" value="RETINOL DEHYDROGENASE"/>
    <property type="match status" value="1"/>
</dbReference>
<dbReference type="InterPro" id="IPR002347">
    <property type="entry name" value="SDR_fam"/>
</dbReference>
<organism evidence="6 7">
    <name type="scientific">Patellaria atrata CBS 101060</name>
    <dbReference type="NCBI Taxonomy" id="1346257"/>
    <lineage>
        <taxon>Eukaryota</taxon>
        <taxon>Fungi</taxon>
        <taxon>Dikarya</taxon>
        <taxon>Ascomycota</taxon>
        <taxon>Pezizomycotina</taxon>
        <taxon>Dothideomycetes</taxon>
        <taxon>Dothideomycetes incertae sedis</taxon>
        <taxon>Patellariales</taxon>
        <taxon>Patellariaceae</taxon>
        <taxon>Patellaria</taxon>
    </lineage>
</organism>
<dbReference type="OrthoDB" id="191979at2759"/>
<evidence type="ECO:0000256" key="4">
    <source>
        <dbReference type="SAM" id="MobiDB-lite"/>
    </source>
</evidence>
<sequence>MPVYFFIQGLRDGFGSLPYAWEIAKTIPWIALVVLLKLYFGGASNTSERNMHSKVVMITGGTSGIGAQVVKGLAARGAQLVLLTQHPLNDPFLVDYILDLREQTNNELITAEQVDLSSLHSIRLFATKWVDNAPPRRLDMIILCANTLTPPGGSISTTQDGLEASWGINYISNFHLLSILSPALRAQPPDRDVRVIFGTCSSYMGGRLPGIDYSDDPSNRPSKPKTKKNAAVASSPASTGPSAAYAASKLALMTFASAFQKHLSTYVRPDKQPMNTRVIVVDPGWTRTPGMRRYITFGSLWGLLVYLVTWPFWWLVLKSPIQGAQPFLWAAMDARLGHGEGGYFVKECREVRKMRPEIEDEDVQRRLWELSEKTVQTLEKASAERRAREKKEKGEKPVDAATKDPEVKKQGSRRSRKAG</sequence>